<comment type="subcellular location">
    <subcellularLocation>
        <location evidence="1">Cell outer membrane</location>
    </subcellularLocation>
</comment>
<dbReference type="PANTHER" id="PTHR12815">
    <property type="entry name" value="SORTING AND ASSEMBLY MACHINERY SAMM50 PROTEIN FAMILY MEMBER"/>
    <property type="match status" value="1"/>
</dbReference>
<evidence type="ECO:0000256" key="2">
    <source>
        <dbReference type="ARBA" id="ARBA00010248"/>
    </source>
</evidence>
<dbReference type="AlphaFoldDB" id="A0A6F8U4A5"/>
<gene>
    <name evidence="14" type="ORF">HHSLTHF2_18560</name>
</gene>
<keyword evidence="7" id="KW-0472">Membrane</keyword>
<evidence type="ECO:0000256" key="8">
    <source>
        <dbReference type="ARBA" id="ARBA00023237"/>
    </source>
</evidence>
<dbReference type="Pfam" id="PF17243">
    <property type="entry name" value="POTRA_TamA_1"/>
    <property type="match status" value="1"/>
</dbReference>
<comment type="subunit">
    <text evidence="10">Interacts with TamB to form the translocation and assembly module (TAM).</text>
</comment>
<dbReference type="GO" id="GO:0009279">
    <property type="term" value="C:cell outer membrane"/>
    <property type="evidence" value="ECO:0007669"/>
    <property type="project" value="UniProtKB-SubCell"/>
</dbReference>
<dbReference type="InterPro" id="IPR035243">
    <property type="entry name" value="TamA_POTRA_Dom_1"/>
</dbReference>
<dbReference type="Proteomes" id="UP000502259">
    <property type="component" value="Chromosome"/>
</dbReference>
<dbReference type="Gene3D" id="2.40.160.50">
    <property type="entry name" value="membrane protein fhac: a member of the omp85/tpsb transporter family"/>
    <property type="match status" value="1"/>
</dbReference>
<evidence type="ECO:0000256" key="3">
    <source>
        <dbReference type="ARBA" id="ARBA00015419"/>
    </source>
</evidence>
<dbReference type="GO" id="GO:0009306">
    <property type="term" value="P:protein secretion"/>
    <property type="evidence" value="ECO:0007669"/>
    <property type="project" value="TreeGrafter"/>
</dbReference>
<feature type="domain" description="TamA POTRA" evidence="13">
    <location>
        <begin position="51"/>
        <end position="116"/>
    </location>
</feature>
<keyword evidence="6" id="KW-0732">Signal</keyword>
<evidence type="ECO:0000256" key="6">
    <source>
        <dbReference type="ARBA" id="ARBA00022729"/>
    </source>
</evidence>
<dbReference type="InterPro" id="IPR039910">
    <property type="entry name" value="D15-like"/>
</dbReference>
<name>A0A6F8U4A5_9GAMM</name>
<dbReference type="InterPro" id="IPR000184">
    <property type="entry name" value="Bac_surfAg_D15"/>
</dbReference>
<dbReference type="Gene3D" id="3.10.20.310">
    <property type="entry name" value="membrane protein fhac"/>
    <property type="match status" value="3"/>
</dbReference>
<evidence type="ECO:0000256" key="4">
    <source>
        <dbReference type="ARBA" id="ARBA00022452"/>
    </source>
</evidence>
<evidence type="ECO:0000256" key="7">
    <source>
        <dbReference type="ARBA" id="ARBA00023136"/>
    </source>
</evidence>
<comment type="similarity">
    <text evidence="2">Belongs to the TamA family.</text>
</comment>
<accession>A0A6F8U4A5</accession>
<reference evidence="14 15" key="1">
    <citation type="submission" date="2020-03" db="EMBL/GenBank/DDBJ databases">
        <title>Complete Genome Sequence of Halomonas hydrothermalis Strain Slthf2, Halophilic Bacterium Isolated from Deep-Sea Hydrothermal-Vent Environments.</title>
        <authorList>
            <person name="Takeyama N."/>
            <person name="Huang M."/>
            <person name="Sato K."/>
            <person name="Galipon J."/>
            <person name="Arakawa K."/>
        </authorList>
    </citation>
    <scope>NUCLEOTIDE SEQUENCE [LARGE SCALE GENOMIC DNA]</scope>
    <source>
        <strain evidence="14 15">Slthf2</strain>
    </source>
</reference>
<proteinExistence type="inferred from homology"/>
<dbReference type="GO" id="GO:0097347">
    <property type="term" value="C:TAM protein secretion complex"/>
    <property type="evidence" value="ECO:0007669"/>
    <property type="project" value="TreeGrafter"/>
</dbReference>
<evidence type="ECO:0000256" key="11">
    <source>
        <dbReference type="SAM" id="MobiDB-lite"/>
    </source>
</evidence>
<keyword evidence="8" id="KW-0998">Cell outer membrane</keyword>
<dbReference type="Pfam" id="PF01103">
    <property type="entry name" value="Omp85"/>
    <property type="match status" value="1"/>
</dbReference>
<sequence>MSNKATESLIWLGMNCMERIRRWPTVKQATREVVLPLLVTWSAPVWALNASIDGVSSEVEDNIDAYLQNIDEDQYTDIRLEGEIRKRAQEAMRVFGYYEPEITVDVDSSPIKLRIEPGSPVKIDVLSVNISGEASDDPPFQEALDAFPLKEGDTLRHAPWDRLRNQFSGLALERGYFDWGFTDRRMEIRPYLESARLYMDFDSGPRYQFGNTTISGSHIEPERLLQMQTFEAGEPYLAESIARYNQRLAETEWFSSVTVRPRLETARELALSPPTGSSPWWNEATASQPQRPRVSSAALASALSVTQRDDTSLPIDVSVEPADRHQFEVGVGFATDVGPRMRFAWKQPWINRFGHSLDHDLYVSAPDQRFTGTYNIPLEDPLRDSYRLQYGVRNLDVGDTQSLEGTVEVARRWEFENRWVQTLYFRTTYEDFTQGGVSDEVLLFYPGIQWSRTRTRPQRFPLWGDRQQLSLEYSDTIWGSDAKFARMTGDTEWIRTIGDDNRFSARLSIGAIETDNFDKLPPSLRFFAGGDRSVRGYSYESLSPRNEEGLLRGGQQMLTSTLEYQRRVTGDWWGATFVDTGDAFDNWGPEELKTGAGVGIRWISPVGPIRLDVAHPFDDEDDWRLHFSIGPEF</sequence>
<evidence type="ECO:0000256" key="5">
    <source>
        <dbReference type="ARBA" id="ARBA00022692"/>
    </source>
</evidence>
<evidence type="ECO:0000256" key="9">
    <source>
        <dbReference type="ARBA" id="ARBA00033063"/>
    </source>
</evidence>
<dbReference type="PANTHER" id="PTHR12815:SF47">
    <property type="entry name" value="TRANSLOCATION AND ASSEMBLY MODULE SUBUNIT TAMA"/>
    <property type="match status" value="1"/>
</dbReference>
<keyword evidence="15" id="KW-1185">Reference proteome</keyword>
<evidence type="ECO:0000313" key="15">
    <source>
        <dbReference type="Proteomes" id="UP000502259"/>
    </source>
</evidence>
<protein>
    <recommendedName>
        <fullName evidence="3">Translocation and assembly module subunit TamA</fullName>
    </recommendedName>
    <alternativeName>
        <fullName evidence="9">Autotransporter assembly factor TamA</fullName>
    </alternativeName>
</protein>
<evidence type="ECO:0000259" key="13">
    <source>
        <dbReference type="Pfam" id="PF17243"/>
    </source>
</evidence>
<evidence type="ECO:0000313" key="14">
    <source>
        <dbReference type="EMBL" id="BCB07966.1"/>
    </source>
</evidence>
<feature type="compositionally biased region" description="Polar residues" evidence="11">
    <location>
        <begin position="274"/>
        <end position="290"/>
    </location>
</feature>
<evidence type="ECO:0000256" key="10">
    <source>
        <dbReference type="ARBA" id="ARBA00093548"/>
    </source>
</evidence>
<dbReference type="EMBL" id="AP022843">
    <property type="protein sequence ID" value="BCB07966.1"/>
    <property type="molecule type" value="Genomic_DNA"/>
</dbReference>
<keyword evidence="5" id="KW-0812">Transmembrane</keyword>
<feature type="region of interest" description="Disordered" evidence="11">
    <location>
        <begin position="270"/>
        <end position="292"/>
    </location>
</feature>
<evidence type="ECO:0000259" key="12">
    <source>
        <dbReference type="Pfam" id="PF01103"/>
    </source>
</evidence>
<keyword evidence="4" id="KW-1134">Transmembrane beta strand</keyword>
<organism evidence="14 15">
    <name type="scientific">Halomonas hydrothermalis</name>
    <dbReference type="NCBI Taxonomy" id="115561"/>
    <lineage>
        <taxon>Bacteria</taxon>
        <taxon>Pseudomonadati</taxon>
        <taxon>Pseudomonadota</taxon>
        <taxon>Gammaproteobacteria</taxon>
        <taxon>Oceanospirillales</taxon>
        <taxon>Halomonadaceae</taxon>
        <taxon>Halomonas</taxon>
    </lineage>
</organism>
<evidence type="ECO:0000256" key="1">
    <source>
        <dbReference type="ARBA" id="ARBA00004442"/>
    </source>
</evidence>
<feature type="domain" description="Bacterial surface antigen (D15)" evidence="12">
    <location>
        <begin position="340"/>
        <end position="633"/>
    </location>
</feature>